<reference evidence="1 2" key="1">
    <citation type="submission" date="2019-07" db="EMBL/GenBank/DDBJ databases">
        <title>Flavobacterium sp. nov., isolated from glacier ice.</title>
        <authorList>
            <person name="Liu Q."/>
            <person name="Xin Y.-H."/>
        </authorList>
    </citation>
    <scope>NUCLEOTIDE SEQUENCE [LARGE SCALE GENOMIC DNA]</scope>
    <source>
        <strain evidence="1 2">ZT4R6</strain>
    </source>
</reference>
<evidence type="ECO:0000313" key="2">
    <source>
        <dbReference type="Proteomes" id="UP000320643"/>
    </source>
</evidence>
<dbReference type="OrthoDB" id="796745at2"/>
<protein>
    <submittedName>
        <fullName evidence="1">Uncharacterized protein</fullName>
    </submittedName>
</protein>
<dbReference type="Proteomes" id="UP000320643">
    <property type="component" value="Unassembled WGS sequence"/>
</dbReference>
<gene>
    <name evidence="1" type="ORF">FMM05_19330</name>
</gene>
<dbReference type="AlphaFoldDB" id="A0A552UUL8"/>
<accession>A0A552UUL8</accession>
<organism evidence="1 2">
    <name type="scientific">Flavobacterium zepuense</name>
    <dbReference type="NCBI Taxonomy" id="2593302"/>
    <lineage>
        <taxon>Bacteria</taxon>
        <taxon>Pseudomonadati</taxon>
        <taxon>Bacteroidota</taxon>
        <taxon>Flavobacteriia</taxon>
        <taxon>Flavobacteriales</taxon>
        <taxon>Flavobacteriaceae</taxon>
        <taxon>Flavobacterium</taxon>
    </lineage>
</organism>
<proteinExistence type="predicted"/>
<evidence type="ECO:0000313" key="1">
    <source>
        <dbReference type="EMBL" id="TRW21943.1"/>
    </source>
</evidence>
<sequence>MPVFTKSSLHYTYKWPKESFSEPTSLDGDVIELDNGYHVLNFINVFFEKKGLTSMITFVRLEFMLHEKIPRTLKARKEITSWILKHWNREFYG</sequence>
<dbReference type="EMBL" id="VJVZ01000016">
    <property type="protein sequence ID" value="TRW21943.1"/>
    <property type="molecule type" value="Genomic_DNA"/>
</dbReference>
<comment type="caution">
    <text evidence="1">The sequence shown here is derived from an EMBL/GenBank/DDBJ whole genome shotgun (WGS) entry which is preliminary data.</text>
</comment>
<dbReference type="RefSeq" id="WP_143375072.1">
    <property type="nucleotide sequence ID" value="NZ_VJVZ01000016.1"/>
</dbReference>
<keyword evidence="2" id="KW-1185">Reference proteome</keyword>
<name>A0A552UUL8_9FLAO</name>